<dbReference type="RefSeq" id="WP_186891464.1">
    <property type="nucleotide sequence ID" value="NZ_JACOFU010000005.1"/>
</dbReference>
<keyword evidence="7" id="KW-1185">Reference proteome</keyword>
<name>A0ABR6XSS5_9BURK</name>
<evidence type="ECO:0000256" key="3">
    <source>
        <dbReference type="ARBA" id="ARBA00022679"/>
    </source>
</evidence>
<dbReference type="Pfam" id="PF02086">
    <property type="entry name" value="MethyltransfD12"/>
    <property type="match status" value="1"/>
</dbReference>
<evidence type="ECO:0000256" key="1">
    <source>
        <dbReference type="ARBA" id="ARBA00011900"/>
    </source>
</evidence>
<sequence>MFRYFGSKASTSSQISQLISSLTPTGSVADAFGGLGTIGAELRLNGFRVTTCDVLTFPHTFQIARIEGKSTLPFSKLRESMDIQSMEQISSILNMSYAPNSWLVNEYAVERLFFTRENAVRIAGAWHQIKRWHEEGLLNRRERALLIASLLNSMDAVANTAGTYYAYLKSFHRKAVKTFNFEWFPVRGGQYVGHALLGDALSCLAGKNFDVLYLDPPYNNRNYASYYHLPESMSTLKQPKTNYERASGVPIHPHPASINIRDGMTVEYIEKLAAQVGWKWLIVHYCDGALIPLETMRCALKKFGSLNEFTLPALGYTTTKSTRTIHHHVFVVSASAN</sequence>
<dbReference type="SUPFAM" id="SSF53335">
    <property type="entry name" value="S-adenosyl-L-methionine-dependent methyltransferases"/>
    <property type="match status" value="1"/>
</dbReference>
<comment type="catalytic activity">
    <reaction evidence="5">
        <text>a 2'-deoxyadenosine in DNA + S-adenosyl-L-methionine = an N(6)-methyl-2'-deoxyadenosine in DNA + S-adenosyl-L-homocysteine + H(+)</text>
        <dbReference type="Rhea" id="RHEA:15197"/>
        <dbReference type="Rhea" id="RHEA-COMP:12418"/>
        <dbReference type="Rhea" id="RHEA-COMP:12419"/>
        <dbReference type="ChEBI" id="CHEBI:15378"/>
        <dbReference type="ChEBI" id="CHEBI:57856"/>
        <dbReference type="ChEBI" id="CHEBI:59789"/>
        <dbReference type="ChEBI" id="CHEBI:90615"/>
        <dbReference type="ChEBI" id="CHEBI:90616"/>
        <dbReference type="EC" id="2.1.1.72"/>
    </reaction>
</comment>
<dbReference type="GO" id="GO:0032259">
    <property type="term" value="P:methylation"/>
    <property type="evidence" value="ECO:0007669"/>
    <property type="project" value="UniProtKB-KW"/>
</dbReference>
<dbReference type="Proteomes" id="UP000643610">
    <property type="component" value="Unassembled WGS sequence"/>
</dbReference>
<evidence type="ECO:0000313" key="7">
    <source>
        <dbReference type="Proteomes" id="UP000643610"/>
    </source>
</evidence>
<dbReference type="PRINTS" id="PR00505">
    <property type="entry name" value="D12N6MTFRASE"/>
</dbReference>
<comment type="caution">
    <text evidence="6">The sequence shown here is derived from an EMBL/GenBank/DDBJ whole genome shotgun (WGS) entry which is preliminary data.</text>
</comment>
<dbReference type="InterPro" id="IPR002052">
    <property type="entry name" value="DNA_methylase_N6_adenine_CS"/>
</dbReference>
<dbReference type="PROSITE" id="PS00092">
    <property type="entry name" value="N6_MTASE"/>
    <property type="match status" value="1"/>
</dbReference>
<keyword evidence="2 6" id="KW-0489">Methyltransferase</keyword>
<evidence type="ECO:0000256" key="5">
    <source>
        <dbReference type="ARBA" id="ARBA00047942"/>
    </source>
</evidence>
<keyword evidence="4" id="KW-0949">S-adenosyl-L-methionine</keyword>
<proteinExistence type="predicted"/>
<evidence type="ECO:0000256" key="2">
    <source>
        <dbReference type="ARBA" id="ARBA00022603"/>
    </source>
</evidence>
<gene>
    <name evidence="6" type="ORF">H8K33_13005</name>
</gene>
<dbReference type="InterPro" id="IPR012327">
    <property type="entry name" value="MeTrfase_D12"/>
</dbReference>
<accession>A0ABR6XSS5</accession>
<protein>
    <recommendedName>
        <fullName evidence="1">site-specific DNA-methyltransferase (adenine-specific)</fullName>
        <ecNumber evidence="1">2.1.1.72</ecNumber>
    </recommendedName>
</protein>
<dbReference type="EMBL" id="JACOFU010000005">
    <property type="protein sequence ID" value="MBC3832418.1"/>
    <property type="molecule type" value="Genomic_DNA"/>
</dbReference>
<evidence type="ECO:0000256" key="4">
    <source>
        <dbReference type="ARBA" id="ARBA00022691"/>
    </source>
</evidence>
<dbReference type="InterPro" id="IPR029063">
    <property type="entry name" value="SAM-dependent_MTases_sf"/>
</dbReference>
<organism evidence="6 7">
    <name type="scientific">Undibacterium amnicola</name>
    <dbReference type="NCBI Taxonomy" id="1834038"/>
    <lineage>
        <taxon>Bacteria</taxon>
        <taxon>Pseudomonadati</taxon>
        <taxon>Pseudomonadota</taxon>
        <taxon>Betaproteobacteria</taxon>
        <taxon>Burkholderiales</taxon>
        <taxon>Oxalobacteraceae</taxon>
        <taxon>Undibacterium</taxon>
    </lineage>
</organism>
<dbReference type="EC" id="2.1.1.72" evidence="1"/>
<keyword evidence="3" id="KW-0808">Transferase</keyword>
<evidence type="ECO:0000313" key="6">
    <source>
        <dbReference type="EMBL" id="MBC3832418.1"/>
    </source>
</evidence>
<reference evidence="6 7" key="1">
    <citation type="submission" date="2020-08" db="EMBL/GenBank/DDBJ databases">
        <title>Novel species isolated from subtropical streams in China.</title>
        <authorList>
            <person name="Lu H."/>
        </authorList>
    </citation>
    <scope>NUCLEOTIDE SEQUENCE [LARGE SCALE GENOMIC DNA]</scope>
    <source>
        <strain evidence="6 7">KCTC 52442</strain>
    </source>
</reference>
<dbReference type="GO" id="GO:0008168">
    <property type="term" value="F:methyltransferase activity"/>
    <property type="evidence" value="ECO:0007669"/>
    <property type="project" value="UniProtKB-KW"/>
</dbReference>